<proteinExistence type="predicted"/>
<dbReference type="Gene3D" id="2.60.40.1180">
    <property type="entry name" value="Golgi alpha-mannosidase II"/>
    <property type="match status" value="1"/>
</dbReference>
<name>A0A6S6R354_9FIRM</name>
<evidence type="ECO:0000313" key="1">
    <source>
        <dbReference type="EMBL" id="BCJ95769.1"/>
    </source>
</evidence>
<dbReference type="InterPro" id="IPR017853">
    <property type="entry name" value="GH"/>
</dbReference>
<organism evidence="1 2">
    <name type="scientific">Anaerocolumna cellulosilytica</name>
    <dbReference type="NCBI Taxonomy" id="433286"/>
    <lineage>
        <taxon>Bacteria</taxon>
        <taxon>Bacillati</taxon>
        <taxon>Bacillota</taxon>
        <taxon>Clostridia</taxon>
        <taxon>Lachnospirales</taxon>
        <taxon>Lachnospiraceae</taxon>
        <taxon>Anaerocolumna</taxon>
    </lineage>
</organism>
<dbReference type="RefSeq" id="WP_184093712.1">
    <property type="nucleotide sequence ID" value="NZ_AP023367.1"/>
</dbReference>
<dbReference type="Proteomes" id="UP000515561">
    <property type="component" value="Chromosome"/>
</dbReference>
<evidence type="ECO:0000313" key="2">
    <source>
        <dbReference type="Proteomes" id="UP000515561"/>
    </source>
</evidence>
<dbReference type="Gene3D" id="2.60.40.10">
    <property type="entry name" value="Immunoglobulins"/>
    <property type="match status" value="1"/>
</dbReference>
<protein>
    <submittedName>
        <fullName evidence="1">Glycogen operon protein GlgX homolog</fullName>
    </submittedName>
</protein>
<dbReference type="KEGG" id="acel:acsn021_33380"/>
<dbReference type="SUPFAM" id="SSF51445">
    <property type="entry name" value="(Trans)glycosidases"/>
    <property type="match status" value="1"/>
</dbReference>
<dbReference type="GO" id="GO:0005975">
    <property type="term" value="P:carbohydrate metabolic process"/>
    <property type="evidence" value="ECO:0007669"/>
    <property type="project" value="InterPro"/>
</dbReference>
<gene>
    <name evidence="1" type="ORF">acsn021_33380</name>
</gene>
<dbReference type="Gene3D" id="3.20.20.80">
    <property type="entry name" value="Glycosidases"/>
    <property type="match status" value="2"/>
</dbReference>
<dbReference type="AlphaFoldDB" id="A0A6S6R354"/>
<dbReference type="SMART" id="SM00642">
    <property type="entry name" value="Aamy"/>
    <property type="match status" value="1"/>
</dbReference>
<keyword evidence="2" id="KW-1185">Reference proteome</keyword>
<dbReference type="InterPro" id="IPR006047">
    <property type="entry name" value="GH13_cat_dom"/>
</dbReference>
<dbReference type="Pfam" id="PF00128">
    <property type="entry name" value="Alpha-amylase"/>
    <property type="match status" value="1"/>
</dbReference>
<sequence>MKSKIGLRIKKGEPYPFGVSFCKNSVNFSLSLPEFAACCLNLYRLSTGECLDTIYLDKEYKTGHVFAVRLEWNRQKCSITNVSDFSDLAFEYQAGEKAITDPYTFLLYGRDQYGLNSRDTKLLSGFPEEDYPWKEEGRCSISYTQLIIYKLHVRGFTIHPSSEVKHKGTFLGISEKIPYLKELGINSILLMPAYEYNETLTARGIGGKEKLNYWGYSEDNLYFAPKASYAFRPHQVMKEFKDMVQAIHNNGMEVFMEMNFAPGTNSVLIQECLRHWVRQYHIDGFRLVGDGQSVALAAADPLLGNIKLMTESWEGRYSYEAYKLPVFKNLSEYNQGFSVTVKRFLRSEEGQVEEFSKRFLKNPEQWGVVNYITNHDGFTLMDLVSYDIRHNEANGEKNLDGMEYNYSWNCGKEGVTKNKKIVALRRKQIRNALTLLFLSQGTPLILAGDEFGNSQQGNNNAYCQDNDLSWLDWDILKNTEDIFHTVQKLIQIRKEHPVFRMEQQPRCIDYMSCGFSDVSFHGVVPWVPDYSFYSRVLGIHLAGHYVMRNRQDKDNCFYIAINFHWEVQSFKLPPSAPGTKWYIYWNTEEEQTLTMLLENQGIYQVPSRTVIIFISK</sequence>
<dbReference type="SUPFAM" id="SSF51011">
    <property type="entry name" value="Glycosyl hydrolase domain"/>
    <property type="match status" value="1"/>
</dbReference>
<dbReference type="EMBL" id="AP023367">
    <property type="protein sequence ID" value="BCJ95769.1"/>
    <property type="molecule type" value="Genomic_DNA"/>
</dbReference>
<dbReference type="InterPro" id="IPR013780">
    <property type="entry name" value="Glyco_hydro_b"/>
</dbReference>
<dbReference type="PANTHER" id="PTHR43002">
    <property type="entry name" value="GLYCOGEN DEBRANCHING ENZYME"/>
    <property type="match status" value="1"/>
</dbReference>
<reference evidence="1 2" key="1">
    <citation type="journal article" date="2016" name="Int. J. Syst. Evol. Microbiol.">
        <title>Descriptions of Anaerotaenia torta gen. nov., sp. nov. and Anaerocolumna cellulosilytica gen. nov., sp. nov. isolated from a methanogenic reactor of cattle waste.</title>
        <authorList>
            <person name="Uek A."/>
            <person name="Ohtaki Y."/>
            <person name="Kaku N."/>
            <person name="Ueki K."/>
        </authorList>
    </citation>
    <scope>NUCLEOTIDE SEQUENCE [LARGE SCALE GENOMIC DNA]</scope>
    <source>
        <strain evidence="1 2">SN021</strain>
    </source>
</reference>
<dbReference type="InterPro" id="IPR013783">
    <property type="entry name" value="Ig-like_fold"/>
</dbReference>
<accession>A0A6S6R354</accession>